<sequence length="258" mass="27562">MSDATTPRQRRLTRARGAAYLAGLLPALVAGCLPAAAEPLRAVLELYTSQGCAVCPPAEHYLGDLARRPGILALTFPVTYWDYLGWKDTLGHSLFTERQRGYASGRGEVRVYTPALVVNGGATLPGDNRAGIERIVQEARAGTGLRVPVRSEEQGDRIVVEVDADPNPPGRADVWLVPLLRSRAVTVERGETKGRVAAYVNVARGLYRLGAWTGQAVRFEAPRSAARVGEADTYAILVQGALGGRPGRIWGAAKGPGL</sequence>
<reference evidence="1 3" key="3">
    <citation type="submission" date="2019-07" db="EMBL/GenBank/DDBJ databases">
        <title>Whole genome shotgun sequence of Methylobacterium oxalidis NBRC 107715.</title>
        <authorList>
            <person name="Hosoyama A."/>
            <person name="Uohara A."/>
            <person name="Ohji S."/>
            <person name="Ichikawa N."/>
        </authorList>
    </citation>
    <scope>NUCLEOTIDE SEQUENCE [LARGE SCALE GENOMIC DNA]</scope>
    <source>
        <strain evidence="1 3">NBRC 107715</strain>
    </source>
</reference>
<evidence type="ECO:0000313" key="2">
    <source>
        <dbReference type="EMBL" id="GLS62921.1"/>
    </source>
</evidence>
<dbReference type="EMBL" id="BJZU01000178">
    <property type="protein sequence ID" value="GEP07724.1"/>
    <property type="molecule type" value="Genomic_DNA"/>
</dbReference>
<name>A0A512JCM2_9HYPH</name>
<dbReference type="Proteomes" id="UP000321960">
    <property type="component" value="Unassembled WGS sequence"/>
</dbReference>
<gene>
    <name evidence="2" type="ORF">GCM10007888_13020</name>
    <name evidence="1" type="ORF">MOX02_57620</name>
</gene>
<dbReference type="RefSeq" id="WP_238179873.1">
    <property type="nucleotide sequence ID" value="NZ_BJZU01000178.1"/>
</dbReference>
<dbReference type="AlphaFoldDB" id="A0A512JCM2"/>
<dbReference type="InterPro" id="IPR036249">
    <property type="entry name" value="Thioredoxin-like_sf"/>
</dbReference>
<proteinExistence type="predicted"/>
<comment type="caution">
    <text evidence="1">The sequence shown here is derived from an EMBL/GenBank/DDBJ whole genome shotgun (WGS) entry which is preliminary data.</text>
</comment>
<reference evidence="4" key="2">
    <citation type="journal article" date="2019" name="Int. J. Syst. Evol. Microbiol.">
        <title>The Global Catalogue of Microorganisms (GCM) 10K type strain sequencing project: providing services to taxonomists for standard genome sequencing and annotation.</title>
        <authorList>
            <consortium name="The Broad Institute Genomics Platform"/>
            <consortium name="The Broad Institute Genome Sequencing Center for Infectious Disease"/>
            <person name="Wu L."/>
            <person name="Ma J."/>
        </authorList>
    </citation>
    <scope>NUCLEOTIDE SEQUENCE [LARGE SCALE GENOMIC DNA]</scope>
    <source>
        <strain evidence="4">NBRC 107715</strain>
    </source>
</reference>
<organism evidence="1 3">
    <name type="scientific">Methylobacterium oxalidis</name>
    <dbReference type="NCBI Taxonomy" id="944322"/>
    <lineage>
        <taxon>Bacteria</taxon>
        <taxon>Pseudomonadati</taxon>
        <taxon>Pseudomonadota</taxon>
        <taxon>Alphaproteobacteria</taxon>
        <taxon>Hyphomicrobiales</taxon>
        <taxon>Methylobacteriaceae</taxon>
        <taxon>Methylobacterium</taxon>
    </lineage>
</organism>
<reference evidence="2" key="4">
    <citation type="submission" date="2023-01" db="EMBL/GenBank/DDBJ databases">
        <title>Draft genome sequence of Methylobacterium oxalidis strain NBRC 107715.</title>
        <authorList>
            <person name="Sun Q."/>
            <person name="Mori K."/>
        </authorList>
    </citation>
    <scope>NUCLEOTIDE SEQUENCE</scope>
    <source>
        <strain evidence="2">NBRC 107715</strain>
    </source>
</reference>
<evidence type="ECO:0000313" key="4">
    <source>
        <dbReference type="Proteomes" id="UP001156856"/>
    </source>
</evidence>
<dbReference type="PANTHER" id="PTHR36057">
    <property type="match status" value="1"/>
</dbReference>
<dbReference type="PANTHER" id="PTHR36057:SF1">
    <property type="entry name" value="LIPOPROTEIN LIPID ATTACHMENT SITE-LIKE PROTEIN, PUTATIVE (DUF1223)-RELATED"/>
    <property type="match status" value="1"/>
</dbReference>
<protein>
    <recommendedName>
        <fullName evidence="5">DUF1223 domain-containing protein</fullName>
    </recommendedName>
</protein>
<dbReference type="InterPro" id="IPR010634">
    <property type="entry name" value="DUF1223"/>
</dbReference>
<evidence type="ECO:0008006" key="5">
    <source>
        <dbReference type="Google" id="ProtNLM"/>
    </source>
</evidence>
<dbReference type="Proteomes" id="UP001156856">
    <property type="component" value="Unassembled WGS sequence"/>
</dbReference>
<evidence type="ECO:0000313" key="3">
    <source>
        <dbReference type="Proteomes" id="UP000321960"/>
    </source>
</evidence>
<dbReference type="Pfam" id="PF06764">
    <property type="entry name" value="DUF1223"/>
    <property type="match status" value="1"/>
</dbReference>
<keyword evidence="4" id="KW-1185">Reference proteome</keyword>
<dbReference type="EMBL" id="BSPK01000018">
    <property type="protein sequence ID" value="GLS62921.1"/>
    <property type="molecule type" value="Genomic_DNA"/>
</dbReference>
<dbReference type="SUPFAM" id="SSF52833">
    <property type="entry name" value="Thioredoxin-like"/>
    <property type="match status" value="1"/>
</dbReference>
<evidence type="ECO:0000313" key="1">
    <source>
        <dbReference type="EMBL" id="GEP07724.1"/>
    </source>
</evidence>
<reference evidence="2" key="1">
    <citation type="journal article" date="2014" name="Int. J. Syst. Evol. Microbiol.">
        <title>Complete genome of a new Firmicutes species belonging to the dominant human colonic microbiota ('Ruminococcus bicirculans') reveals two chromosomes and a selective capacity to utilize plant glucans.</title>
        <authorList>
            <consortium name="NISC Comparative Sequencing Program"/>
            <person name="Wegmann U."/>
            <person name="Louis P."/>
            <person name="Goesmann A."/>
            <person name="Henrissat B."/>
            <person name="Duncan S.H."/>
            <person name="Flint H.J."/>
        </authorList>
    </citation>
    <scope>NUCLEOTIDE SEQUENCE</scope>
    <source>
        <strain evidence="2">NBRC 107715</strain>
    </source>
</reference>
<accession>A0A512JCM2</accession>